<dbReference type="AlphaFoldDB" id="A0A5S5D1A8"/>
<keyword evidence="2" id="KW-0808">Transferase</keyword>
<keyword evidence="3" id="KW-1185">Reference proteome</keyword>
<feature type="domain" description="N-acetyltransferase" evidence="1">
    <location>
        <begin position="17"/>
        <end position="184"/>
    </location>
</feature>
<dbReference type="GO" id="GO:0005737">
    <property type="term" value="C:cytoplasm"/>
    <property type="evidence" value="ECO:0007669"/>
    <property type="project" value="TreeGrafter"/>
</dbReference>
<reference evidence="2 3" key="1">
    <citation type="submission" date="2019-07" db="EMBL/GenBank/DDBJ databases">
        <title>Genomic Encyclopedia of Archaeal and Bacterial Type Strains, Phase II (KMG-II): from individual species to whole genera.</title>
        <authorList>
            <person name="Goeker M."/>
        </authorList>
    </citation>
    <scope>NUCLEOTIDE SEQUENCE [LARGE SCALE GENOMIC DNA]</scope>
    <source>
        <strain evidence="2 3">DSM 46842</strain>
    </source>
</reference>
<dbReference type="EMBL" id="VNHW01000002">
    <property type="protein sequence ID" value="TYP89823.1"/>
    <property type="molecule type" value="Genomic_DNA"/>
</dbReference>
<dbReference type="PANTHER" id="PTHR43441">
    <property type="entry name" value="RIBOSOMAL-PROTEIN-SERINE ACETYLTRANSFERASE"/>
    <property type="match status" value="1"/>
</dbReference>
<dbReference type="Proteomes" id="UP000322499">
    <property type="component" value="Unassembled WGS sequence"/>
</dbReference>
<gene>
    <name evidence="2" type="ORF">BD833_102300</name>
</gene>
<evidence type="ECO:0000313" key="3">
    <source>
        <dbReference type="Proteomes" id="UP000322499"/>
    </source>
</evidence>
<evidence type="ECO:0000259" key="1">
    <source>
        <dbReference type="PROSITE" id="PS51186"/>
    </source>
</evidence>
<evidence type="ECO:0000313" key="2">
    <source>
        <dbReference type="EMBL" id="TYP89823.1"/>
    </source>
</evidence>
<accession>A0A5S5D1A8</accession>
<dbReference type="GO" id="GO:0008999">
    <property type="term" value="F:protein-N-terminal-alanine acetyltransferase activity"/>
    <property type="evidence" value="ECO:0007669"/>
    <property type="project" value="TreeGrafter"/>
</dbReference>
<comment type="caution">
    <text evidence="2">The sequence shown here is derived from an EMBL/GenBank/DDBJ whole genome shotgun (WGS) entry which is preliminary data.</text>
</comment>
<dbReference type="InterPro" id="IPR016181">
    <property type="entry name" value="Acyl_CoA_acyltransferase"/>
</dbReference>
<dbReference type="InterPro" id="IPR000182">
    <property type="entry name" value="GNAT_dom"/>
</dbReference>
<dbReference type="GO" id="GO:1990189">
    <property type="term" value="F:protein N-terminal-serine acetyltransferase activity"/>
    <property type="evidence" value="ECO:0007669"/>
    <property type="project" value="TreeGrafter"/>
</dbReference>
<dbReference type="PROSITE" id="PS51186">
    <property type="entry name" value="GNAT"/>
    <property type="match status" value="1"/>
</dbReference>
<dbReference type="PANTHER" id="PTHR43441:SF10">
    <property type="entry name" value="ACETYLTRANSFERASE"/>
    <property type="match status" value="1"/>
</dbReference>
<proteinExistence type="predicted"/>
<organism evidence="2 3">
    <name type="scientific">Blastococcus xanthinilyticus</name>
    <dbReference type="NCBI Taxonomy" id="1564164"/>
    <lineage>
        <taxon>Bacteria</taxon>
        <taxon>Bacillati</taxon>
        <taxon>Actinomycetota</taxon>
        <taxon>Actinomycetes</taxon>
        <taxon>Geodermatophilales</taxon>
        <taxon>Geodermatophilaceae</taxon>
        <taxon>Blastococcus</taxon>
    </lineage>
</organism>
<name>A0A5S5D1A8_9ACTN</name>
<dbReference type="SUPFAM" id="SSF55729">
    <property type="entry name" value="Acyl-CoA N-acyltransferases (Nat)"/>
    <property type="match status" value="1"/>
</dbReference>
<sequence>MTSTGRDAQPALVGPRVRLRPWRAGDAPAVLAACQDPEIQRWTQVPVPYRAEHAEGFVGDVAPQTWAEGGALFAVEPLDGGDLVGSMGLFPPEHGVAEAGYWTAPAHRGRGLTAEALGVLTDWALAPAGGHRVELHRVELLVDPANTGSRRVAEAAGFTAEGTIRRRFLHRGRPSDVILYARLTGDARGGATGG</sequence>
<dbReference type="Gene3D" id="3.40.630.30">
    <property type="match status" value="1"/>
</dbReference>
<dbReference type="RefSeq" id="WP_166531882.1">
    <property type="nucleotide sequence ID" value="NZ_VNHW01000002.1"/>
</dbReference>
<dbReference type="Pfam" id="PF13302">
    <property type="entry name" value="Acetyltransf_3"/>
    <property type="match status" value="1"/>
</dbReference>
<dbReference type="InterPro" id="IPR051908">
    <property type="entry name" value="Ribosomal_N-acetyltransferase"/>
</dbReference>
<protein>
    <submittedName>
        <fullName evidence="2">RimJ/RimL family protein N-acetyltransferase</fullName>
    </submittedName>
</protein>